<dbReference type="EMBL" id="BSNT01000058">
    <property type="protein sequence ID" value="GLQ59850.1"/>
    <property type="molecule type" value="Genomic_DNA"/>
</dbReference>
<evidence type="ECO:0000313" key="2">
    <source>
        <dbReference type="Proteomes" id="UP001156613"/>
    </source>
</evidence>
<proteinExistence type="predicted"/>
<reference evidence="2" key="1">
    <citation type="journal article" date="2019" name="Int. J. Syst. Evol. Microbiol.">
        <title>The Global Catalogue of Microorganisms (GCM) 10K type strain sequencing project: providing services to taxonomists for standard genome sequencing and annotation.</title>
        <authorList>
            <consortium name="The Broad Institute Genomics Platform"/>
            <consortium name="The Broad Institute Genome Sequencing Center for Infectious Disease"/>
            <person name="Wu L."/>
            <person name="Ma J."/>
        </authorList>
    </citation>
    <scope>NUCLEOTIDE SEQUENCE [LARGE SCALE GENOMIC DNA]</scope>
    <source>
        <strain evidence="2">NBRC 3271</strain>
    </source>
</reference>
<keyword evidence="2" id="KW-1185">Reference proteome</keyword>
<organism evidence="1 2">
    <name type="scientific">Gluconobacter japonicus</name>
    <dbReference type="NCBI Taxonomy" id="376620"/>
    <lineage>
        <taxon>Bacteria</taxon>
        <taxon>Pseudomonadati</taxon>
        <taxon>Pseudomonadota</taxon>
        <taxon>Alphaproteobacteria</taxon>
        <taxon>Acetobacterales</taxon>
        <taxon>Acetobacteraceae</taxon>
        <taxon>Gluconobacter</taxon>
    </lineage>
</organism>
<protein>
    <submittedName>
        <fullName evidence="1">Uncharacterized protein</fullName>
    </submittedName>
</protein>
<accession>A0ABQ5WIK2</accession>
<name>A0ABQ5WIK2_GLUJA</name>
<dbReference type="Proteomes" id="UP001156613">
    <property type="component" value="Unassembled WGS sequence"/>
</dbReference>
<dbReference type="RefSeq" id="WP_099282434.1">
    <property type="nucleotide sequence ID" value="NZ_BEWO01000029.1"/>
</dbReference>
<sequence length="161" mass="17557">MSEITMDTESHYGAGHRLETARTEEGVMPFFDVTLIERVVTADEVTFRVAAASAEAAARLVLAAVPDDTEPNGVRRVRLPDGQEGGLEPEEVTHGEITARVSFAGVDECCGEFGPSSFYDPGIVEARALRRVLERAILDTTYPEGHAVSQRLLLWLREQGA</sequence>
<gene>
    <name evidence="1" type="ORF">GCM10010937_16530</name>
</gene>
<comment type="caution">
    <text evidence="1">The sequence shown here is derived from an EMBL/GenBank/DDBJ whole genome shotgun (WGS) entry which is preliminary data.</text>
</comment>
<evidence type="ECO:0000313" key="1">
    <source>
        <dbReference type="EMBL" id="GLQ59850.1"/>
    </source>
</evidence>